<dbReference type="PANTHER" id="PTHR33986:SF15">
    <property type="entry name" value="MITOCHONDRIAL FISSION PROTEIN ELM1"/>
    <property type="match status" value="1"/>
</dbReference>
<dbReference type="InterPro" id="IPR009367">
    <property type="entry name" value="Elm1-like"/>
</dbReference>
<evidence type="ECO:0000256" key="1">
    <source>
        <dbReference type="SAM" id="MobiDB-lite"/>
    </source>
</evidence>
<proteinExistence type="predicted"/>
<dbReference type="EMBL" id="JAGINP010000020">
    <property type="protein sequence ID" value="MBP2295119.1"/>
    <property type="molecule type" value="Genomic_DNA"/>
</dbReference>
<sequence length="349" mass="37953">MHSTIPGPSTSASEAPAPRAAAPRLSESLTCWVVTDGKPGMENQCLGLAEALGLTPVVKRVQLRSPWRQLSPYLRVGNRFAAGPNGDPIEPPWPDLLIGTGRRAIAPSLAVRKASAGRTFTVQIQDPMISPRHFDMVVVPRHDRLRGPNVMVTRGALHRVTPRILADAAERHAPRLAHLPHPRVAVLIGGNNGVYALTPTIMGDVAEKLADLARQHGAGLMVTPSRRTGADNEAILRARLRDLPAEVWDGTGENPYFAYLGLADVVVVTCDSVSMTSEACSTGKPVYVIELDGGSPKFRAFHDGLYQDAITRPFTGELDRWTYTPMDETRIVAEELRQQLAAHRARMGR</sequence>
<keyword evidence="3" id="KW-1185">Reference proteome</keyword>
<comment type="caution">
    <text evidence="2">The sequence shown here is derived from an EMBL/GenBank/DDBJ whole genome shotgun (WGS) entry which is preliminary data.</text>
</comment>
<gene>
    <name evidence="2" type="ORF">J2851_004922</name>
</gene>
<protein>
    <submittedName>
        <fullName evidence="2">Mitochondrial fission protein ELM1</fullName>
    </submittedName>
</protein>
<reference evidence="2 3" key="1">
    <citation type="submission" date="2021-03" db="EMBL/GenBank/DDBJ databases">
        <title>Genomic Encyclopedia of Type Strains, Phase III (KMG-III): the genomes of soil and plant-associated and newly described type strains.</title>
        <authorList>
            <person name="Whitman W."/>
        </authorList>
    </citation>
    <scope>NUCLEOTIDE SEQUENCE [LARGE SCALE GENOMIC DNA]</scope>
    <source>
        <strain evidence="2 3">IMMIB AFH-6</strain>
    </source>
</reference>
<name>A0ABS4SRE1_9PROT</name>
<dbReference type="Proteomes" id="UP000781958">
    <property type="component" value="Unassembled WGS sequence"/>
</dbReference>
<evidence type="ECO:0000313" key="3">
    <source>
        <dbReference type="Proteomes" id="UP000781958"/>
    </source>
</evidence>
<feature type="region of interest" description="Disordered" evidence="1">
    <location>
        <begin position="1"/>
        <end position="20"/>
    </location>
</feature>
<dbReference type="PANTHER" id="PTHR33986">
    <property type="entry name" value="OS02G0535700 PROTEIN"/>
    <property type="match status" value="1"/>
</dbReference>
<evidence type="ECO:0000313" key="2">
    <source>
        <dbReference type="EMBL" id="MBP2295119.1"/>
    </source>
</evidence>
<dbReference type="Pfam" id="PF06258">
    <property type="entry name" value="Mito_fiss_Elm1"/>
    <property type="match status" value="1"/>
</dbReference>
<accession>A0ABS4SRE1</accession>
<organism evidence="2 3">
    <name type="scientific">Azospirillum rugosum</name>
    <dbReference type="NCBI Taxonomy" id="416170"/>
    <lineage>
        <taxon>Bacteria</taxon>
        <taxon>Pseudomonadati</taxon>
        <taxon>Pseudomonadota</taxon>
        <taxon>Alphaproteobacteria</taxon>
        <taxon>Rhodospirillales</taxon>
        <taxon>Azospirillaceae</taxon>
        <taxon>Azospirillum</taxon>
    </lineage>
</organism>